<keyword evidence="2" id="KW-1133">Transmembrane helix</keyword>
<gene>
    <name evidence="3" type="ORF">CVT26_011652</name>
</gene>
<evidence type="ECO:0000313" key="4">
    <source>
        <dbReference type="Proteomes" id="UP000284706"/>
    </source>
</evidence>
<feature type="transmembrane region" description="Helical" evidence="2">
    <location>
        <begin position="69"/>
        <end position="95"/>
    </location>
</feature>
<sequence length="180" mass="19719">MGIGIVILEVHLGMVAYRNHCGLRNAGKCRHGIDFAFYLRVLIFGAFIAFGMIVNIVSLARPNSVVPDIYAAIAGTGVFLVFGTQRDVLSVWCFWRRQSQENGSQAIQVALPDRTESPTPSENLDEEKKLGDDLLDMPPPPPPKPRDYRISRGLLIPTSSEIRSPPPVYASRGSSPNTVG</sequence>
<evidence type="ECO:0000313" key="3">
    <source>
        <dbReference type="EMBL" id="PPQ83960.1"/>
    </source>
</evidence>
<keyword evidence="4" id="KW-1185">Reference proteome</keyword>
<dbReference type="EMBL" id="NHYE01004544">
    <property type="protein sequence ID" value="PPQ83960.1"/>
    <property type="molecule type" value="Genomic_DNA"/>
</dbReference>
<name>A0A409WZM9_9AGAR</name>
<feature type="transmembrane region" description="Helical" evidence="2">
    <location>
        <begin position="37"/>
        <end position="57"/>
    </location>
</feature>
<dbReference type="STRING" id="231916.A0A409WZM9"/>
<evidence type="ECO:0000256" key="1">
    <source>
        <dbReference type="SAM" id="MobiDB-lite"/>
    </source>
</evidence>
<organism evidence="3 4">
    <name type="scientific">Gymnopilus dilepis</name>
    <dbReference type="NCBI Taxonomy" id="231916"/>
    <lineage>
        <taxon>Eukaryota</taxon>
        <taxon>Fungi</taxon>
        <taxon>Dikarya</taxon>
        <taxon>Basidiomycota</taxon>
        <taxon>Agaricomycotina</taxon>
        <taxon>Agaricomycetes</taxon>
        <taxon>Agaricomycetidae</taxon>
        <taxon>Agaricales</taxon>
        <taxon>Agaricineae</taxon>
        <taxon>Hymenogastraceae</taxon>
        <taxon>Gymnopilus</taxon>
    </lineage>
</organism>
<dbReference type="AlphaFoldDB" id="A0A409WZM9"/>
<protein>
    <submittedName>
        <fullName evidence="3">Uncharacterized protein</fullName>
    </submittedName>
</protein>
<dbReference type="OrthoDB" id="3232296at2759"/>
<comment type="caution">
    <text evidence="3">The sequence shown here is derived from an EMBL/GenBank/DDBJ whole genome shotgun (WGS) entry which is preliminary data.</text>
</comment>
<feature type="region of interest" description="Disordered" evidence="1">
    <location>
        <begin position="109"/>
        <end position="180"/>
    </location>
</feature>
<keyword evidence="2" id="KW-0472">Membrane</keyword>
<dbReference type="Proteomes" id="UP000284706">
    <property type="component" value="Unassembled WGS sequence"/>
</dbReference>
<dbReference type="InParanoid" id="A0A409WZM9"/>
<proteinExistence type="predicted"/>
<evidence type="ECO:0000256" key="2">
    <source>
        <dbReference type="SAM" id="Phobius"/>
    </source>
</evidence>
<accession>A0A409WZM9</accession>
<keyword evidence="2" id="KW-0812">Transmembrane</keyword>
<reference evidence="3 4" key="1">
    <citation type="journal article" date="2018" name="Evol. Lett.">
        <title>Horizontal gene cluster transfer increased hallucinogenic mushroom diversity.</title>
        <authorList>
            <person name="Reynolds H.T."/>
            <person name="Vijayakumar V."/>
            <person name="Gluck-Thaler E."/>
            <person name="Korotkin H.B."/>
            <person name="Matheny P.B."/>
            <person name="Slot J.C."/>
        </authorList>
    </citation>
    <scope>NUCLEOTIDE SEQUENCE [LARGE SCALE GENOMIC DNA]</scope>
    <source>
        <strain evidence="3 4">SRW20</strain>
    </source>
</reference>